<accession>A0A0F9J6J6</accession>
<reference evidence="1" key="1">
    <citation type="journal article" date="2015" name="Nature">
        <title>Complex archaea that bridge the gap between prokaryotes and eukaryotes.</title>
        <authorList>
            <person name="Spang A."/>
            <person name="Saw J.H."/>
            <person name="Jorgensen S.L."/>
            <person name="Zaremba-Niedzwiedzka K."/>
            <person name="Martijn J."/>
            <person name="Lind A.E."/>
            <person name="van Eijk R."/>
            <person name="Schleper C."/>
            <person name="Guy L."/>
            <person name="Ettema T.J."/>
        </authorList>
    </citation>
    <scope>NUCLEOTIDE SEQUENCE</scope>
</reference>
<proteinExistence type="predicted"/>
<evidence type="ECO:0000313" key="1">
    <source>
        <dbReference type="EMBL" id="KKM65394.1"/>
    </source>
</evidence>
<gene>
    <name evidence="1" type="ORF">LCGC14_1491750</name>
</gene>
<dbReference type="EMBL" id="LAZR01010733">
    <property type="protein sequence ID" value="KKM65394.1"/>
    <property type="molecule type" value="Genomic_DNA"/>
</dbReference>
<comment type="caution">
    <text evidence="1">The sequence shown here is derived from an EMBL/GenBank/DDBJ whole genome shotgun (WGS) entry which is preliminary data.</text>
</comment>
<sequence length="216" mass="23283">MADKKLSSLTELAATPAVNDEIYIRDVSEAPSSESKRISIANLAGIIKDIFDAQTFLFATNDDDPEAKTRAEVLAILSGQAAAAFGWNGQNLTNTGTIQATNAVWWREHHYSIFSFSPGASGATETAPNANTLGGFQLDAVGEELFFNCHVHPDWSADSDVEVHVHWEVNVDNTGGADADTVDLRLIVRLKGEGETAIKTQTLEEATTVGKSARYK</sequence>
<feature type="non-terminal residue" evidence="1">
    <location>
        <position position="216"/>
    </location>
</feature>
<protein>
    <submittedName>
        <fullName evidence="1">Uncharacterized protein</fullName>
    </submittedName>
</protein>
<name>A0A0F9J6J6_9ZZZZ</name>
<organism evidence="1">
    <name type="scientific">marine sediment metagenome</name>
    <dbReference type="NCBI Taxonomy" id="412755"/>
    <lineage>
        <taxon>unclassified sequences</taxon>
        <taxon>metagenomes</taxon>
        <taxon>ecological metagenomes</taxon>
    </lineage>
</organism>
<dbReference type="AlphaFoldDB" id="A0A0F9J6J6"/>